<dbReference type="OrthoDB" id="9815825at2"/>
<dbReference type="HOGENOM" id="CLU_023194_7_0_14"/>
<organism evidence="3 4">
    <name type="scientific">Spiroplasma apis B31</name>
    <dbReference type="NCBI Taxonomy" id="1276258"/>
    <lineage>
        <taxon>Bacteria</taxon>
        <taxon>Bacillati</taxon>
        <taxon>Mycoplasmatota</taxon>
        <taxon>Mollicutes</taxon>
        <taxon>Entomoplasmatales</taxon>
        <taxon>Spiroplasmataceae</taxon>
        <taxon>Spiroplasma</taxon>
    </lineage>
</organism>
<evidence type="ECO:0000259" key="2">
    <source>
        <dbReference type="Pfam" id="PF22725"/>
    </source>
</evidence>
<accession>V5RIJ7</accession>
<dbReference type="AlphaFoldDB" id="V5RIJ7"/>
<dbReference type="GO" id="GO:0000166">
    <property type="term" value="F:nucleotide binding"/>
    <property type="evidence" value="ECO:0007669"/>
    <property type="project" value="InterPro"/>
</dbReference>
<sequence length="328" mass="37205">MIKIGTIGTGKIVEEFIKAALKNPNLEIACCYSRKKDKAQSIIRKYKLYARAVDSFNVMIDEVDAVYIATPNGLHFEQAKYFIQLQKHVLLEKPLTLEYNQALELSKLAIMNNVILMEAYKTIHLPQFAILFEYSNNINPFLATFNLKQYSSRMENVKKGIYDSVFDEKLGKGSTYDMLIYPVELAISLFGPVKEVKAMGLKLPNGSGLNDCVLLRHENEVIVNIVCSKASAGTIKNEISSDMATIIFDDCISLKNISVLSHQNMNKNTVYEENAPLEVNLFDYELAVFSKMILNNDYKLRDYLLNISCEAIKVLNVIERNQDERGVI</sequence>
<protein>
    <submittedName>
        <fullName evidence="3">Oxidoreductase</fullName>
    </submittedName>
</protein>
<reference evidence="3 4" key="1">
    <citation type="journal article" date="2014" name="Genome Announc.">
        <title>Complete Genome Sequence of Spiroplasma apis B31T (ATCC 33834), a Bacterium Associated with May Disease of Honeybees (Apis mellifera).</title>
        <authorList>
            <person name="Ku C."/>
            <person name="Lo W.S."/>
            <person name="Chen L.L."/>
            <person name="Kuo C.H."/>
        </authorList>
    </citation>
    <scope>NUCLEOTIDE SEQUENCE [LARGE SCALE GENOMIC DNA]</scope>
    <source>
        <strain evidence="3">B31</strain>
    </source>
</reference>
<keyword evidence="4" id="KW-1185">Reference proteome</keyword>
<dbReference type="Gene3D" id="3.30.360.10">
    <property type="entry name" value="Dihydrodipicolinate Reductase, domain 2"/>
    <property type="match status" value="1"/>
</dbReference>
<dbReference type="STRING" id="1276258.SAPIS_v1c05440"/>
<dbReference type="PANTHER" id="PTHR43054:SF1">
    <property type="entry name" value="SCYLLO-INOSITOL 2-DEHYDROGENASE (NADP(+)) IOLU"/>
    <property type="match status" value="1"/>
</dbReference>
<dbReference type="EMBL" id="CP006682">
    <property type="protein sequence ID" value="AHB36389.1"/>
    <property type="molecule type" value="Genomic_DNA"/>
</dbReference>
<name>V5RIJ7_SPIAP</name>
<dbReference type="Pfam" id="PF01408">
    <property type="entry name" value="GFO_IDH_MocA"/>
    <property type="match status" value="1"/>
</dbReference>
<evidence type="ECO:0000259" key="1">
    <source>
        <dbReference type="Pfam" id="PF01408"/>
    </source>
</evidence>
<dbReference type="Pfam" id="PF22725">
    <property type="entry name" value="GFO_IDH_MocA_C3"/>
    <property type="match status" value="1"/>
</dbReference>
<dbReference type="SUPFAM" id="SSF55347">
    <property type="entry name" value="Glyceraldehyde-3-phosphate dehydrogenase-like, C-terminal domain"/>
    <property type="match status" value="1"/>
</dbReference>
<proteinExistence type="predicted"/>
<feature type="domain" description="Gfo/Idh/MocA-like oxidoreductase N-terminal" evidence="1">
    <location>
        <begin position="2"/>
        <end position="119"/>
    </location>
</feature>
<dbReference type="InterPro" id="IPR055170">
    <property type="entry name" value="GFO_IDH_MocA-like_dom"/>
</dbReference>
<dbReference type="PANTHER" id="PTHR43054">
    <property type="match status" value="1"/>
</dbReference>
<evidence type="ECO:0000313" key="3">
    <source>
        <dbReference type="EMBL" id="AHB36389.1"/>
    </source>
</evidence>
<evidence type="ECO:0000313" key="4">
    <source>
        <dbReference type="Proteomes" id="UP000018550"/>
    </source>
</evidence>
<dbReference type="InterPro" id="IPR036291">
    <property type="entry name" value="NAD(P)-bd_dom_sf"/>
</dbReference>
<dbReference type="Proteomes" id="UP000018550">
    <property type="component" value="Chromosome"/>
</dbReference>
<dbReference type="PATRIC" id="fig|1276258.3.peg.551"/>
<dbReference type="eggNOG" id="COG0673">
    <property type="taxonomic scope" value="Bacteria"/>
</dbReference>
<dbReference type="Gene3D" id="3.40.50.720">
    <property type="entry name" value="NAD(P)-binding Rossmann-like Domain"/>
    <property type="match status" value="1"/>
</dbReference>
<dbReference type="KEGG" id="sapi:SAPIS_v1c05440"/>
<gene>
    <name evidence="3" type="ORF">SAPIS_v1c05440</name>
</gene>
<feature type="domain" description="GFO/IDH/MocA-like oxidoreductase" evidence="2">
    <location>
        <begin position="163"/>
        <end position="239"/>
    </location>
</feature>
<dbReference type="RefSeq" id="WP_023789426.1">
    <property type="nucleotide sequence ID" value="NC_022998.1"/>
</dbReference>
<dbReference type="SUPFAM" id="SSF51735">
    <property type="entry name" value="NAD(P)-binding Rossmann-fold domains"/>
    <property type="match status" value="1"/>
</dbReference>
<dbReference type="InterPro" id="IPR000683">
    <property type="entry name" value="Gfo/Idh/MocA-like_OxRdtase_N"/>
</dbReference>